<reference evidence="3 4" key="1">
    <citation type="journal article" date="2020" name="ISME J.">
        <title>Uncovering the hidden diversity of litter-decomposition mechanisms in mushroom-forming fungi.</title>
        <authorList>
            <person name="Floudas D."/>
            <person name="Bentzer J."/>
            <person name="Ahren D."/>
            <person name="Johansson T."/>
            <person name="Persson P."/>
            <person name="Tunlid A."/>
        </authorList>
    </citation>
    <scope>NUCLEOTIDE SEQUENCE [LARGE SCALE GENOMIC DNA]</scope>
    <source>
        <strain evidence="3 4">CBS 101986</strain>
    </source>
</reference>
<keyword evidence="1" id="KW-0677">Repeat</keyword>
<dbReference type="PANTHER" id="PTHR10039">
    <property type="entry name" value="AMELOGENIN"/>
    <property type="match status" value="1"/>
</dbReference>
<evidence type="ECO:0000313" key="3">
    <source>
        <dbReference type="EMBL" id="KAF5320825.1"/>
    </source>
</evidence>
<name>A0A8H5BCH9_9AGAR</name>
<dbReference type="SUPFAM" id="SSF52540">
    <property type="entry name" value="P-loop containing nucleoside triphosphate hydrolases"/>
    <property type="match status" value="1"/>
</dbReference>
<dbReference type="Pfam" id="PF24883">
    <property type="entry name" value="NPHP3_N"/>
    <property type="match status" value="1"/>
</dbReference>
<dbReference type="InterPro" id="IPR027417">
    <property type="entry name" value="P-loop_NTPase"/>
</dbReference>
<evidence type="ECO:0000259" key="2">
    <source>
        <dbReference type="Pfam" id="PF24883"/>
    </source>
</evidence>
<protein>
    <recommendedName>
        <fullName evidence="2">Nephrocystin 3-like N-terminal domain-containing protein</fullName>
    </recommendedName>
</protein>
<dbReference type="PANTHER" id="PTHR10039:SF14">
    <property type="entry name" value="NACHT DOMAIN-CONTAINING PROTEIN"/>
    <property type="match status" value="1"/>
</dbReference>
<sequence>MRPRSSNPLLEGLVTRLLPVFHFVISAFLIRQHIMSILQGATHVAIQGGTQVATGAGSTITINQGGQGAVRSALKSLSEVAAHAALYDSASRLDAPRCHRNTRAKYRDGLERWMLGAGGEYEGKCLIWVHGGAGAGKSAIMQSVIERCAQHAVILGSFFFFRGDSSRNYAEVLIPTLAYQLARMFPDAMSVLEPIINHDPLIFKASLRTQAYELLVRPILYLIQIGIMENTSLCGRVFVIDGLDECSDPHKQASIINAIASILCEYNLPISFLIASRPELAISFAFQREKSLRGTFAIITLDDDDDAKSDIRQFIEDSFHDILDSHPWKKHIKLPWPDPDSIDSLVWKSSGHFIYAATAMKFIASLDEHPVRALEVVEGLQPSRTGSPFAQLDALYLHILTSANYSSQEIAAEDLELFLSDVRSLVSLSLYMDEMHIRPKHASLEDFFMDKERSQTLYISYTEYQASLLECYFQLLDNGPQASLFHFTYHDGYYLIGDLAEAIVHSRHPTLLQSLICRHSPQDIWNFVVESYALDVIGSLSHCREDFVESTCQYMNAICNSTVYQDSTLFSSQFEMYDWLMLEHIEELACTRPQYQMVSAIAFSSRPSQLKLAPNLFSFFEKKFGIKGYRDYFSYLTYPRFFEGLQHSPQSQLSWSSSMAIAMQLVLQQLVVLKWRPKPYSNSHRQWLKQHKPWKHTSLGSPRLSSVLLSRLSKLMRRVKWSIGYNPSKKYGYRDDPLRCWQLRRVAIQRAKCLALLKSVIFYLHKSDYTSEVAKLAQRSLPKTALMYPMIMKRARAKMDAYVCRWEESPDGLLEKARSLSINDMD</sequence>
<dbReference type="EMBL" id="JAACJJ010000028">
    <property type="protein sequence ID" value="KAF5320825.1"/>
    <property type="molecule type" value="Genomic_DNA"/>
</dbReference>
<proteinExistence type="predicted"/>
<dbReference type="Proteomes" id="UP000567179">
    <property type="component" value="Unassembled WGS sequence"/>
</dbReference>
<evidence type="ECO:0000313" key="4">
    <source>
        <dbReference type="Proteomes" id="UP000567179"/>
    </source>
</evidence>
<dbReference type="InterPro" id="IPR056884">
    <property type="entry name" value="NPHP3-like_N"/>
</dbReference>
<dbReference type="OrthoDB" id="4760524at2759"/>
<organism evidence="3 4">
    <name type="scientific">Psilocybe cf. subviscida</name>
    <dbReference type="NCBI Taxonomy" id="2480587"/>
    <lineage>
        <taxon>Eukaryota</taxon>
        <taxon>Fungi</taxon>
        <taxon>Dikarya</taxon>
        <taxon>Basidiomycota</taxon>
        <taxon>Agaricomycotina</taxon>
        <taxon>Agaricomycetes</taxon>
        <taxon>Agaricomycetidae</taxon>
        <taxon>Agaricales</taxon>
        <taxon>Agaricineae</taxon>
        <taxon>Strophariaceae</taxon>
        <taxon>Psilocybe</taxon>
    </lineage>
</organism>
<comment type="caution">
    <text evidence="3">The sequence shown here is derived from an EMBL/GenBank/DDBJ whole genome shotgun (WGS) entry which is preliminary data.</text>
</comment>
<keyword evidence="4" id="KW-1185">Reference proteome</keyword>
<gene>
    <name evidence="3" type="ORF">D9619_002232</name>
</gene>
<dbReference type="AlphaFoldDB" id="A0A8H5BCH9"/>
<feature type="domain" description="Nephrocystin 3-like N-terminal" evidence="2">
    <location>
        <begin position="123"/>
        <end position="277"/>
    </location>
</feature>
<evidence type="ECO:0000256" key="1">
    <source>
        <dbReference type="ARBA" id="ARBA00022737"/>
    </source>
</evidence>
<accession>A0A8H5BCH9</accession>